<dbReference type="Gene3D" id="3.30.420.10">
    <property type="entry name" value="Ribonuclease H-like superfamily/Ribonuclease H"/>
    <property type="match status" value="1"/>
</dbReference>
<protein>
    <submittedName>
        <fullName evidence="4">Transposase</fullName>
    </submittedName>
</protein>
<dbReference type="InterPro" id="IPR001584">
    <property type="entry name" value="Integrase_cat-core"/>
</dbReference>
<feature type="domain" description="Integrase catalytic" evidence="3">
    <location>
        <begin position="508"/>
        <end position="701"/>
    </location>
</feature>
<comment type="function">
    <text evidence="1">Involved in the transposition of the insertion sequence.</text>
</comment>
<evidence type="ECO:0000259" key="3">
    <source>
        <dbReference type="PROSITE" id="PS50994"/>
    </source>
</evidence>
<gene>
    <name evidence="4" type="ORF">CN357_06150</name>
</gene>
<feature type="compositionally biased region" description="Low complexity" evidence="2">
    <location>
        <begin position="30"/>
        <end position="44"/>
    </location>
</feature>
<reference evidence="4 5" key="1">
    <citation type="submission" date="2017-09" db="EMBL/GenBank/DDBJ databases">
        <title>Large-scale bioinformatics analysis of Bacillus genomes uncovers conserved roles of natural products in bacterial physiology.</title>
        <authorList>
            <consortium name="Agbiome Team Llc"/>
            <person name="Bleich R.M."/>
            <person name="Kirk G.J."/>
            <person name="Santa Maria K.C."/>
            <person name="Allen S.E."/>
            <person name="Farag S."/>
            <person name="Shank E.A."/>
            <person name="Bowers A."/>
        </authorList>
    </citation>
    <scope>NUCLEOTIDE SEQUENCE [LARGE SCALE GENOMIC DNA]</scope>
    <source>
        <strain evidence="4 5">AFS020204</strain>
    </source>
</reference>
<dbReference type="GO" id="GO:0003676">
    <property type="term" value="F:nucleic acid binding"/>
    <property type="evidence" value="ECO:0007669"/>
    <property type="project" value="InterPro"/>
</dbReference>
<evidence type="ECO:0000256" key="2">
    <source>
        <dbReference type="SAM" id="MobiDB-lite"/>
    </source>
</evidence>
<evidence type="ECO:0000313" key="5">
    <source>
        <dbReference type="Proteomes" id="UP000220210"/>
    </source>
</evidence>
<dbReference type="GO" id="GO:0015074">
    <property type="term" value="P:DNA integration"/>
    <property type="evidence" value="ECO:0007669"/>
    <property type="project" value="InterPro"/>
</dbReference>
<dbReference type="EMBL" id="NTSO01000003">
    <property type="protein sequence ID" value="PFF51390.1"/>
    <property type="molecule type" value="Genomic_DNA"/>
</dbReference>
<name>A0A9X6W264_BACCE</name>
<feature type="region of interest" description="Disordered" evidence="2">
    <location>
        <begin position="29"/>
        <end position="48"/>
    </location>
</feature>
<dbReference type="Proteomes" id="UP000220210">
    <property type="component" value="Unassembled WGS sequence"/>
</dbReference>
<dbReference type="Pfam" id="PF09299">
    <property type="entry name" value="Mu-transpos_C"/>
    <property type="match status" value="1"/>
</dbReference>
<dbReference type="PROSITE" id="PS50994">
    <property type="entry name" value="INTEGRASE"/>
    <property type="match status" value="1"/>
</dbReference>
<dbReference type="SUPFAM" id="SSF53098">
    <property type="entry name" value="Ribonuclease H-like"/>
    <property type="match status" value="1"/>
</dbReference>
<comment type="caution">
    <text evidence="4">The sequence shown here is derived from an EMBL/GenBank/DDBJ whole genome shotgun (WGS) entry which is preliminary data.</text>
</comment>
<dbReference type="Pfam" id="PF08722">
    <property type="entry name" value="Tn7_TnsA-like_N"/>
    <property type="match status" value="1"/>
</dbReference>
<sequence>MFSEQEFQSWCILLNFTKEAVSTIQKIRTSPPSRSVRSSKKNVSGKYPSKKMGMSIQYESYTVELVAMYLMEYDDDVLEYYDQPITLKLDYSRENGKRISFYYTPDFLVLRKDGAQIEEWKTEEQLIKLSEKDPVRYLKDEDGNWRCPPAEIAANQLGLDFVVRSSAEMDINVHRNLIFLEAYLKNGDYTVPEDKKKEIINILSSNLGMKLSELLASLKTTNADDVYTLIVKNEIYVDLMKYIIANSNDVPIFLSEQRSKAFESINSTKTENIHPITAVKIDVNATVMWDGILWRIVNVGFRSISLYSDENGLLELPKIHFIELLNNGRIDLKNEKEESRKYAPFIENILEMGPEELARANRKINVVKRKLNNEKIPSSEVSERTLRQWVKDYKEAQQIYGNGYIGLLAKNQSKGNREKKLPTETISLIEEVIEREYENLKQKNKTIVYGQLVILCESKNISVPSYKTFCKAIKNRNRYEQVKKRQGERSAYKHEPFYWNLERSVSKHGDRPFEITHIDHTQLDIQVVCSRTGKVLGRPWLTLLVDAYSRMVLSHYITFESPSYRSVMVALRECVRKYHRLPQSIVVDGGKEFHSIYFETFTAMYEINKKVRPPAKARFGSVIERLFGTSNANFLHNLRGNTQIMKNVRQVTKAVNPVNHAIWTLENLEDVFGKWLVEVYSDNVHPSLEGLTPNEALNEGIYRTGERKLDFISYDENFIVTTLPSTRNGVAKVNLRTGIKVNYINYWSPALNNSILEAKSVPVRYDPFNIGIAYAYVNKKWITCTSEYYHELKGKTERELKLAMEEIKKRKQNHVKGYSITAKKIAEFVNNIEEKEKLMAENMKRQLSSKGDQNEFEEQYPSSISSKAKDLLENMEFQEFDIYKKGG</sequence>
<dbReference type="AlphaFoldDB" id="A0A9X6W264"/>
<accession>A0A9X6W264</accession>
<dbReference type="RefSeq" id="WP_098434235.1">
    <property type="nucleotide sequence ID" value="NZ_NTSO01000003.1"/>
</dbReference>
<proteinExistence type="predicted"/>
<evidence type="ECO:0000313" key="4">
    <source>
        <dbReference type="EMBL" id="PFF51390.1"/>
    </source>
</evidence>
<dbReference type="InterPro" id="IPR014833">
    <property type="entry name" value="TnsA_N"/>
</dbReference>
<dbReference type="InterPro" id="IPR036397">
    <property type="entry name" value="RNaseH_sf"/>
</dbReference>
<dbReference type="InterPro" id="IPR015378">
    <property type="entry name" value="Transposase-like_Mu_C"/>
</dbReference>
<organism evidence="4 5">
    <name type="scientific">Bacillus cereus</name>
    <dbReference type="NCBI Taxonomy" id="1396"/>
    <lineage>
        <taxon>Bacteria</taxon>
        <taxon>Bacillati</taxon>
        <taxon>Bacillota</taxon>
        <taxon>Bacilli</taxon>
        <taxon>Bacillales</taxon>
        <taxon>Bacillaceae</taxon>
        <taxon>Bacillus</taxon>
        <taxon>Bacillus cereus group</taxon>
    </lineage>
</organism>
<evidence type="ECO:0000256" key="1">
    <source>
        <dbReference type="ARBA" id="ARBA00002286"/>
    </source>
</evidence>
<dbReference type="InterPro" id="IPR012337">
    <property type="entry name" value="RNaseH-like_sf"/>
</dbReference>